<dbReference type="OrthoDB" id="1377116at2"/>
<feature type="transmembrane region" description="Helical" evidence="6">
    <location>
        <begin position="53"/>
        <end position="72"/>
    </location>
</feature>
<keyword evidence="3 6" id="KW-0812">Transmembrane</keyword>
<gene>
    <name evidence="7" type="ORF">DPN68_08210</name>
</gene>
<feature type="transmembrane region" description="Helical" evidence="6">
    <location>
        <begin position="112"/>
        <end position="132"/>
    </location>
</feature>
<keyword evidence="5 6" id="KW-0472">Membrane</keyword>
<name>A0A365P0U5_9FLAO</name>
<comment type="similarity">
    <text evidence="2">Belongs to the TMEM86 family.</text>
</comment>
<evidence type="ECO:0000256" key="2">
    <source>
        <dbReference type="ARBA" id="ARBA00007375"/>
    </source>
</evidence>
<feature type="transmembrane region" description="Helical" evidence="6">
    <location>
        <begin position="29"/>
        <end position="46"/>
    </location>
</feature>
<sequence>MSKNPAIYLYLTSGLLFLLAIFFRNEEFMLVTKPIIIPSILFYYYLETKGRVNSVFVISLILFFIGDMLFLINFDDFYIIGLLIFLLPYLFVIHFLYQDIKEIIAKRKNKKIDYTFIVILLLLVNLLVTVLINLESSSFIEEVFFLLFGIELVAMGVMAAMIYFHSSIKRNFFLAITVATFIMSDLFFILNKNVQNLLVFELINGLAQTASYYFYVKYFLERKKQVSYES</sequence>
<feature type="transmembrane region" description="Helical" evidence="6">
    <location>
        <begin position="196"/>
        <end position="215"/>
    </location>
</feature>
<evidence type="ECO:0000256" key="5">
    <source>
        <dbReference type="ARBA" id="ARBA00023136"/>
    </source>
</evidence>
<evidence type="ECO:0000313" key="7">
    <source>
        <dbReference type="EMBL" id="RBA28128.1"/>
    </source>
</evidence>
<evidence type="ECO:0000256" key="1">
    <source>
        <dbReference type="ARBA" id="ARBA00004141"/>
    </source>
</evidence>
<comment type="caution">
    <text evidence="7">The sequence shown here is derived from an EMBL/GenBank/DDBJ whole genome shotgun (WGS) entry which is preliminary data.</text>
</comment>
<evidence type="ECO:0008006" key="9">
    <source>
        <dbReference type="Google" id="ProtNLM"/>
    </source>
</evidence>
<feature type="transmembrane region" description="Helical" evidence="6">
    <location>
        <begin position="78"/>
        <end position="100"/>
    </location>
</feature>
<evidence type="ECO:0000256" key="4">
    <source>
        <dbReference type="ARBA" id="ARBA00022989"/>
    </source>
</evidence>
<organism evidence="7 8">
    <name type="scientific">Flavobacterium tibetense</name>
    <dbReference type="NCBI Taxonomy" id="2233533"/>
    <lineage>
        <taxon>Bacteria</taxon>
        <taxon>Pseudomonadati</taxon>
        <taxon>Bacteroidota</taxon>
        <taxon>Flavobacteriia</taxon>
        <taxon>Flavobacteriales</taxon>
        <taxon>Flavobacteriaceae</taxon>
        <taxon>Flavobacterium</taxon>
    </lineage>
</organism>
<evidence type="ECO:0000256" key="6">
    <source>
        <dbReference type="SAM" id="Phobius"/>
    </source>
</evidence>
<keyword evidence="8" id="KW-1185">Reference proteome</keyword>
<dbReference type="Pfam" id="PF07947">
    <property type="entry name" value="YhhN"/>
    <property type="match status" value="1"/>
</dbReference>
<dbReference type="EMBL" id="QLST01000009">
    <property type="protein sequence ID" value="RBA28128.1"/>
    <property type="molecule type" value="Genomic_DNA"/>
</dbReference>
<dbReference type="RefSeq" id="WP_113989172.1">
    <property type="nucleotide sequence ID" value="NZ_QLST01000009.1"/>
</dbReference>
<reference evidence="7 8" key="1">
    <citation type="submission" date="2018-06" db="EMBL/GenBank/DDBJ databases">
        <title>Flavobacterium tibetense sp. nov., isolated from a wetland YonghuCo on Tibetan Plateau.</title>
        <authorList>
            <person name="Xing P."/>
            <person name="Phurbu D."/>
            <person name="Lu H."/>
        </authorList>
    </citation>
    <scope>NUCLEOTIDE SEQUENCE [LARGE SCALE GENOMIC DNA]</scope>
    <source>
        <strain evidence="7 8">YH5</strain>
    </source>
</reference>
<feature type="transmembrane region" description="Helical" evidence="6">
    <location>
        <begin position="7"/>
        <end position="23"/>
    </location>
</feature>
<accession>A0A365P0U5</accession>
<dbReference type="GO" id="GO:0016020">
    <property type="term" value="C:membrane"/>
    <property type="evidence" value="ECO:0007669"/>
    <property type="project" value="UniProtKB-SubCell"/>
</dbReference>
<feature type="transmembrane region" description="Helical" evidence="6">
    <location>
        <begin position="171"/>
        <end position="190"/>
    </location>
</feature>
<evidence type="ECO:0000256" key="3">
    <source>
        <dbReference type="ARBA" id="ARBA00022692"/>
    </source>
</evidence>
<evidence type="ECO:0000313" key="8">
    <source>
        <dbReference type="Proteomes" id="UP000253319"/>
    </source>
</evidence>
<proteinExistence type="inferred from homology"/>
<dbReference type="InterPro" id="IPR012506">
    <property type="entry name" value="TMEM86B-like"/>
</dbReference>
<dbReference type="AlphaFoldDB" id="A0A365P0U5"/>
<keyword evidence="4 6" id="KW-1133">Transmembrane helix</keyword>
<feature type="transmembrane region" description="Helical" evidence="6">
    <location>
        <begin position="144"/>
        <end position="164"/>
    </location>
</feature>
<dbReference type="Proteomes" id="UP000253319">
    <property type="component" value="Unassembled WGS sequence"/>
</dbReference>
<protein>
    <recommendedName>
        <fullName evidence="9">Lysoplasmalogenase</fullName>
    </recommendedName>
</protein>
<comment type="subcellular location">
    <subcellularLocation>
        <location evidence="1">Membrane</location>
        <topology evidence="1">Multi-pass membrane protein</topology>
    </subcellularLocation>
</comment>